<reference evidence="1" key="1">
    <citation type="journal article" date="2014" name="Front. Microbiol.">
        <title>High frequency of phylogenetically diverse reductive dehalogenase-homologous genes in deep subseafloor sedimentary metagenomes.</title>
        <authorList>
            <person name="Kawai M."/>
            <person name="Futagami T."/>
            <person name="Toyoda A."/>
            <person name="Takaki Y."/>
            <person name="Nishi S."/>
            <person name="Hori S."/>
            <person name="Arai W."/>
            <person name="Tsubouchi T."/>
            <person name="Morono Y."/>
            <person name="Uchiyama I."/>
            <person name="Ito T."/>
            <person name="Fujiyama A."/>
            <person name="Inagaki F."/>
            <person name="Takami H."/>
        </authorList>
    </citation>
    <scope>NUCLEOTIDE SEQUENCE</scope>
    <source>
        <strain evidence="1">Expedition CK06-06</strain>
    </source>
</reference>
<organism evidence="1">
    <name type="scientific">marine sediment metagenome</name>
    <dbReference type="NCBI Taxonomy" id="412755"/>
    <lineage>
        <taxon>unclassified sequences</taxon>
        <taxon>metagenomes</taxon>
        <taxon>ecological metagenomes</taxon>
    </lineage>
</organism>
<name>X1QJ39_9ZZZZ</name>
<proteinExistence type="predicted"/>
<protein>
    <submittedName>
        <fullName evidence="1">Uncharacterized protein</fullName>
    </submittedName>
</protein>
<sequence>MIDWESPRAKKWLIENEPILLRDILPKVMVDIRQRQRCRAKADHAEMAKHFELIFSKVPVFRVSTEKNFLSFAQDGRTRPEQ</sequence>
<dbReference type="AlphaFoldDB" id="X1QJ39"/>
<evidence type="ECO:0000313" key="1">
    <source>
        <dbReference type="EMBL" id="GAI68273.1"/>
    </source>
</evidence>
<dbReference type="EMBL" id="BARW01000025">
    <property type="protein sequence ID" value="GAI68273.1"/>
    <property type="molecule type" value="Genomic_DNA"/>
</dbReference>
<accession>X1QJ39</accession>
<comment type="caution">
    <text evidence="1">The sequence shown here is derived from an EMBL/GenBank/DDBJ whole genome shotgun (WGS) entry which is preliminary data.</text>
</comment>
<gene>
    <name evidence="1" type="ORF">S12H4_00284</name>
</gene>